<dbReference type="GO" id="GO:0005886">
    <property type="term" value="C:plasma membrane"/>
    <property type="evidence" value="ECO:0007669"/>
    <property type="project" value="TreeGrafter"/>
</dbReference>
<dbReference type="InterPro" id="IPR000008">
    <property type="entry name" value="C2_dom"/>
</dbReference>
<organism evidence="3 4">
    <name type="scientific">Scylla paramamosain</name>
    <name type="common">Mud crab</name>
    <dbReference type="NCBI Taxonomy" id="85552"/>
    <lineage>
        <taxon>Eukaryota</taxon>
        <taxon>Metazoa</taxon>
        <taxon>Ecdysozoa</taxon>
        <taxon>Arthropoda</taxon>
        <taxon>Crustacea</taxon>
        <taxon>Multicrustacea</taxon>
        <taxon>Malacostraca</taxon>
        <taxon>Eumalacostraca</taxon>
        <taxon>Eucarida</taxon>
        <taxon>Decapoda</taxon>
        <taxon>Pleocyemata</taxon>
        <taxon>Brachyura</taxon>
        <taxon>Eubrachyura</taxon>
        <taxon>Portunoidea</taxon>
        <taxon>Portunidae</taxon>
        <taxon>Portuninae</taxon>
        <taxon>Scylla</taxon>
    </lineage>
</organism>
<comment type="caution">
    <text evidence="3">The sequence shown here is derived from an EMBL/GenBank/DDBJ whole genome shotgun (WGS) entry which is preliminary data.</text>
</comment>
<dbReference type="EMBL" id="JARAKH010000004">
    <property type="protein sequence ID" value="KAK8404502.1"/>
    <property type="molecule type" value="Genomic_DNA"/>
</dbReference>
<dbReference type="GO" id="GO:0065002">
    <property type="term" value="P:intracellular protein transmembrane transport"/>
    <property type="evidence" value="ECO:0007669"/>
    <property type="project" value="TreeGrafter"/>
</dbReference>
<dbReference type="InterPro" id="IPR056431">
    <property type="entry name" value="C2CD5_YbjQ-rel_dom"/>
</dbReference>
<dbReference type="InterPro" id="IPR035892">
    <property type="entry name" value="C2_domain_sf"/>
</dbReference>
<keyword evidence="4" id="KW-1185">Reference proteome</keyword>
<protein>
    <recommendedName>
        <fullName evidence="2">C2 domain-containing protein</fullName>
    </recommendedName>
</protein>
<proteinExistence type="predicted"/>
<dbReference type="Proteomes" id="UP001487740">
    <property type="component" value="Unassembled WGS sequence"/>
</dbReference>
<reference evidence="3 4" key="1">
    <citation type="submission" date="2023-03" db="EMBL/GenBank/DDBJ databases">
        <title>High-quality genome of Scylla paramamosain provides insights in environmental adaptation.</title>
        <authorList>
            <person name="Zhang L."/>
        </authorList>
    </citation>
    <scope>NUCLEOTIDE SEQUENCE [LARGE SCALE GENOMIC DNA]</scope>
    <source>
        <strain evidence="3">LZ_2023a</strain>
        <tissue evidence="3">Muscle</tissue>
    </source>
</reference>
<evidence type="ECO:0000256" key="1">
    <source>
        <dbReference type="SAM" id="MobiDB-lite"/>
    </source>
</evidence>
<evidence type="ECO:0000259" key="2">
    <source>
        <dbReference type="PROSITE" id="PS50004"/>
    </source>
</evidence>
<dbReference type="InterPro" id="IPR037785">
    <property type="entry name" value="C2_C2CD5"/>
</dbReference>
<gene>
    <name evidence="3" type="ORF">O3P69_007621</name>
</gene>
<feature type="domain" description="C2" evidence="2">
    <location>
        <begin position="1"/>
        <end position="106"/>
    </location>
</feature>
<dbReference type="SMART" id="SM00239">
    <property type="entry name" value="C2"/>
    <property type="match status" value="1"/>
</dbReference>
<dbReference type="GO" id="GO:0005544">
    <property type="term" value="F:calcium-dependent phospholipid binding"/>
    <property type="evidence" value="ECO:0007669"/>
    <property type="project" value="InterPro"/>
</dbReference>
<dbReference type="GO" id="GO:0090314">
    <property type="term" value="P:positive regulation of protein targeting to membrane"/>
    <property type="evidence" value="ECO:0007669"/>
    <property type="project" value="TreeGrafter"/>
</dbReference>
<feature type="compositionally biased region" description="Pro residues" evidence="1">
    <location>
        <begin position="328"/>
        <end position="343"/>
    </location>
</feature>
<dbReference type="PANTHER" id="PTHR37412">
    <property type="entry name" value="C2 DOMAIN-CONTAINING PROTEIN 5"/>
    <property type="match status" value="1"/>
</dbReference>
<dbReference type="Pfam" id="PF00168">
    <property type="entry name" value="C2"/>
    <property type="match status" value="1"/>
</dbReference>
<evidence type="ECO:0000313" key="4">
    <source>
        <dbReference type="Proteomes" id="UP001487740"/>
    </source>
</evidence>
<feature type="compositionally biased region" description="Gly residues" evidence="1">
    <location>
        <begin position="347"/>
        <end position="356"/>
    </location>
</feature>
<dbReference type="InterPro" id="IPR038983">
    <property type="entry name" value="C2CD5"/>
</dbReference>
<dbReference type="SUPFAM" id="SSF49562">
    <property type="entry name" value="C2 domain (Calcium/lipid-binding domain, CaLB)"/>
    <property type="match status" value="1"/>
</dbReference>
<dbReference type="Gene3D" id="2.60.40.150">
    <property type="entry name" value="C2 domain"/>
    <property type="match status" value="1"/>
</dbReference>
<dbReference type="GO" id="GO:0005509">
    <property type="term" value="F:calcium ion binding"/>
    <property type="evidence" value="ECO:0007669"/>
    <property type="project" value="TreeGrafter"/>
</dbReference>
<dbReference type="GO" id="GO:0031340">
    <property type="term" value="P:positive regulation of vesicle fusion"/>
    <property type="evidence" value="ECO:0007669"/>
    <property type="project" value="TreeGrafter"/>
</dbReference>
<name>A0AAW0UWJ6_SCYPA</name>
<dbReference type="GO" id="GO:0072659">
    <property type="term" value="P:protein localization to plasma membrane"/>
    <property type="evidence" value="ECO:0007669"/>
    <property type="project" value="TreeGrafter"/>
</dbReference>
<dbReference type="AlphaFoldDB" id="A0AAW0UWJ6"/>
<dbReference type="Pfam" id="PF23025">
    <property type="entry name" value="YbjQ_2"/>
    <property type="match status" value="2"/>
</dbReference>
<dbReference type="PANTHER" id="PTHR37412:SF2">
    <property type="entry name" value="C2 DOMAIN-CONTAINING PROTEIN 5"/>
    <property type="match status" value="1"/>
</dbReference>
<dbReference type="GO" id="GO:0010828">
    <property type="term" value="P:positive regulation of D-glucose transmembrane transport"/>
    <property type="evidence" value="ECO:0007669"/>
    <property type="project" value="TreeGrafter"/>
</dbReference>
<accession>A0AAW0UWJ6</accession>
<sequence>MPGKVKVRVLAGRNLPVMDRSSDTTDAYVEVKLGQVTFKTEVFRKSLNPQWNSEWFRFEVDDQELQDEPLQIRLMDHDTYSANDAIGKVYVDLNPLLLPPQCHLPSQRPHDPSQPGTAVMSGWLPVYDTMHGIRGEVNIVVKVDLFSDFNRFRQSSCGVQFFFTPEIPAGYRCQNIVGFVEELVVNDDPEYQWIDKIRTPRASNEARQTLFFKLSGELQRRIGLKVLELGGNAVISYRQYFDLEGETGIVVRGLGSAVTLVRLHYDTGGGGGTTHSPSPLREITNQRDLDMLAEVRPGSAPSVGSPKRPLARSRHTSGCYPSFVSRSPLPPEPDAPQTAPIPQPNGVVGGGPGAGGTAANSSPTHSGKLASPARTPGVSINRRSSDSDLSITPKGSSLAGSGGSSSGGVVGKVGGSALSASHHRPIMTQESFDLLEYPFLTMKSFPPGFILHLGGTVSARSVKLLDRPHPPEEVETRDNWWTQLRMEIRSHTRALACNVVLGYEEFTTISDEVIVLNATGTAAVISLRYLETDNIGGMSGTAQIPP</sequence>
<evidence type="ECO:0000313" key="3">
    <source>
        <dbReference type="EMBL" id="KAK8404502.1"/>
    </source>
</evidence>
<feature type="region of interest" description="Disordered" evidence="1">
    <location>
        <begin position="295"/>
        <end position="407"/>
    </location>
</feature>
<dbReference type="PROSITE" id="PS50004">
    <property type="entry name" value="C2"/>
    <property type="match status" value="1"/>
</dbReference>
<dbReference type="CDD" id="cd08688">
    <property type="entry name" value="C2_KIAA0528-like"/>
    <property type="match status" value="1"/>
</dbReference>